<dbReference type="GO" id="GO:0019433">
    <property type="term" value="P:triglyceride catabolic process"/>
    <property type="evidence" value="ECO:0007669"/>
    <property type="project" value="TreeGrafter"/>
</dbReference>
<dbReference type="PANTHER" id="PTHR37981">
    <property type="entry name" value="LIPASE 2"/>
    <property type="match status" value="1"/>
</dbReference>
<accession>A0A176QDP3</accession>
<dbReference type="InterPro" id="IPR013830">
    <property type="entry name" value="SGNH_hydro"/>
</dbReference>
<dbReference type="AlphaFoldDB" id="A0A176QDP3"/>
<feature type="active site" description="Nucleophile" evidence="1">
    <location>
        <position position="38"/>
    </location>
</feature>
<dbReference type="EMBL" id="LQZG01000002">
    <property type="protein sequence ID" value="OAB87887.1"/>
    <property type="molecule type" value="Genomic_DNA"/>
</dbReference>
<dbReference type="Gene3D" id="3.40.50.1110">
    <property type="entry name" value="SGNH hydrolase"/>
    <property type="match status" value="1"/>
</dbReference>
<keyword evidence="3" id="KW-0732">Signal</keyword>
<dbReference type="Pfam" id="PF13472">
    <property type="entry name" value="Lipase_GDSL_2"/>
    <property type="match status" value="1"/>
</dbReference>
<feature type="domain" description="SGNH hydrolase-type esterase" evidence="4">
    <location>
        <begin position="34"/>
        <end position="252"/>
    </location>
</feature>
<dbReference type="InterPro" id="IPR037460">
    <property type="entry name" value="SEST-like"/>
</dbReference>
<reference evidence="5 6" key="1">
    <citation type="submission" date="2016-01" db="EMBL/GenBank/DDBJ databases">
        <title>Janibacter melonis strain CD11_4 genome sequencing and assembly.</title>
        <authorList>
            <person name="Nair G.R."/>
            <person name="Kaur G."/>
            <person name="Chander A.M."/>
            <person name="Mayilraj S."/>
        </authorList>
    </citation>
    <scope>NUCLEOTIDE SEQUENCE [LARGE SCALE GENOMIC DNA]</scope>
    <source>
        <strain evidence="5 6">CD11-4</strain>
    </source>
</reference>
<comment type="caution">
    <text evidence="5">The sequence shown here is derived from an EMBL/GenBank/DDBJ whole genome shotgun (WGS) entry which is preliminary data.</text>
</comment>
<proteinExistence type="predicted"/>
<dbReference type="Proteomes" id="UP000076976">
    <property type="component" value="Unassembled WGS sequence"/>
</dbReference>
<feature type="active site" evidence="1">
    <location>
        <position position="245"/>
    </location>
</feature>
<dbReference type="STRING" id="262209.AWH69_07650"/>
<dbReference type="PANTHER" id="PTHR37981:SF1">
    <property type="entry name" value="SGNH HYDROLASE-TYPE ESTERASE DOMAIN-CONTAINING PROTEIN"/>
    <property type="match status" value="1"/>
</dbReference>
<evidence type="ECO:0000313" key="6">
    <source>
        <dbReference type="Proteomes" id="UP000076976"/>
    </source>
</evidence>
<dbReference type="InterPro" id="IPR036514">
    <property type="entry name" value="SGNH_hydro_sf"/>
</dbReference>
<name>A0A176QDP3_9MICO</name>
<feature type="disulfide bond" evidence="2">
    <location>
        <begin position="55"/>
        <end position="79"/>
    </location>
</feature>
<feature type="disulfide bond" evidence="2">
    <location>
        <begin position="120"/>
        <end position="129"/>
    </location>
</feature>
<evidence type="ECO:0000256" key="1">
    <source>
        <dbReference type="PIRSR" id="PIRSR637460-1"/>
    </source>
</evidence>
<evidence type="ECO:0000259" key="4">
    <source>
        <dbReference type="Pfam" id="PF13472"/>
    </source>
</evidence>
<keyword evidence="2" id="KW-1015">Disulfide bond</keyword>
<feature type="signal peptide" evidence="3">
    <location>
        <begin position="1"/>
        <end position="26"/>
    </location>
</feature>
<dbReference type="CDD" id="cd01823">
    <property type="entry name" value="SEST_like"/>
    <property type="match status" value="1"/>
</dbReference>
<sequence length="349" mass="36611">MRPVRTLATLASLTLVSALAVTDAGAAATGGYVALGDSYSSGTGTRDYLADGTSCQRSARAYPSIIASARGLDLNFRACSGATTADVTSTQLSALSTTTSRVSISVGGNDAGFADVLTECALPAWASSCNAAIDKATTFINGTLPGRLSTLYGSIRAKAPDATVVVVGYPRIFMGEDCNALTWFSPTEQSRLNATADLLNSRIRTAASARGFAFANPTSAFTGHAVCDDVEWLNGLSSPISESYHPNVAGHRSGYTPLVSTPLTGTTVRATSTTVQRADSLAGEQAQRQRGYAEQDRTITPKRMRLPDLDSPRVRRAAERAGVDLGSRRSIDAADQTWSARQSAALVRR</sequence>
<dbReference type="SUPFAM" id="SSF52266">
    <property type="entry name" value="SGNH hydrolase"/>
    <property type="match status" value="1"/>
</dbReference>
<protein>
    <submittedName>
        <fullName evidence="5">Hydrolase</fullName>
    </submittedName>
</protein>
<evidence type="ECO:0000256" key="2">
    <source>
        <dbReference type="PIRSR" id="PIRSR637460-2"/>
    </source>
</evidence>
<organism evidence="5 6">
    <name type="scientific">Janibacter melonis</name>
    <dbReference type="NCBI Taxonomy" id="262209"/>
    <lineage>
        <taxon>Bacteria</taxon>
        <taxon>Bacillati</taxon>
        <taxon>Actinomycetota</taxon>
        <taxon>Actinomycetes</taxon>
        <taxon>Micrococcales</taxon>
        <taxon>Intrasporangiaceae</taxon>
        <taxon>Janibacter</taxon>
    </lineage>
</organism>
<dbReference type="GO" id="GO:0004806">
    <property type="term" value="F:triacylglycerol lipase activity"/>
    <property type="evidence" value="ECO:0007669"/>
    <property type="project" value="TreeGrafter"/>
</dbReference>
<dbReference type="RefSeq" id="WP_068273712.1">
    <property type="nucleotide sequence ID" value="NZ_LQZG01000002.1"/>
</dbReference>
<evidence type="ECO:0000256" key="3">
    <source>
        <dbReference type="SAM" id="SignalP"/>
    </source>
</evidence>
<gene>
    <name evidence="5" type="ORF">AWH69_07650</name>
</gene>
<keyword evidence="5" id="KW-0378">Hydrolase</keyword>
<keyword evidence="6" id="KW-1185">Reference proteome</keyword>
<evidence type="ECO:0000313" key="5">
    <source>
        <dbReference type="EMBL" id="OAB87887.1"/>
    </source>
</evidence>
<feature type="chain" id="PRO_5008048810" evidence="3">
    <location>
        <begin position="27"/>
        <end position="349"/>
    </location>
</feature>